<evidence type="ECO:0000256" key="3">
    <source>
        <dbReference type="ARBA" id="ARBA00038858"/>
    </source>
</evidence>
<dbReference type="Pfam" id="PF02350">
    <property type="entry name" value="Epimerase_2"/>
    <property type="match status" value="1"/>
</dbReference>
<dbReference type="NCBIfam" id="TIGR00236">
    <property type="entry name" value="wecB"/>
    <property type="match status" value="1"/>
</dbReference>
<dbReference type="eggNOG" id="COG0381">
    <property type="taxonomic scope" value="Bacteria"/>
</dbReference>
<proteinExistence type="inferred from homology"/>
<feature type="domain" description="UDP-N-acetylglucosamine 2-epimerase" evidence="7">
    <location>
        <begin position="71"/>
        <end position="407"/>
    </location>
</feature>
<reference evidence="8 9" key="1">
    <citation type="submission" date="2011-04" db="EMBL/GenBank/DDBJ databases">
        <authorList>
            <person name="Muzny D."/>
            <person name="Qin X."/>
            <person name="Deng J."/>
            <person name="Jiang H."/>
            <person name="Liu Y."/>
            <person name="Qu J."/>
            <person name="Song X.-Z."/>
            <person name="Zhang L."/>
            <person name="Thornton R."/>
            <person name="Coyle M."/>
            <person name="Francisco L."/>
            <person name="Jackson L."/>
            <person name="Javaid M."/>
            <person name="Korchina V."/>
            <person name="Kovar C."/>
            <person name="Mata R."/>
            <person name="Mathew T."/>
            <person name="Ngo R."/>
            <person name="Nguyen L."/>
            <person name="Nguyen N."/>
            <person name="Okwuonu G."/>
            <person name="Ongeri F."/>
            <person name="Pham C."/>
            <person name="Simmons D."/>
            <person name="Wilczek-Boney K."/>
            <person name="Hale W."/>
            <person name="Jakkamsetti A."/>
            <person name="Pham P."/>
            <person name="Ruth R."/>
            <person name="San Lucas F."/>
            <person name="Warren J."/>
            <person name="Zhang J."/>
            <person name="Zhao Z."/>
            <person name="Zhou C."/>
            <person name="Zhu D."/>
            <person name="Lee S."/>
            <person name="Bess C."/>
            <person name="Blankenburg K."/>
            <person name="Forbes L."/>
            <person name="Fu Q."/>
            <person name="Gubbala S."/>
            <person name="Hirani K."/>
            <person name="Jayaseelan J.C."/>
            <person name="Lara F."/>
            <person name="Munidasa M."/>
            <person name="Palculict T."/>
            <person name="Patil S."/>
            <person name="Pu L.-L."/>
            <person name="Saada N."/>
            <person name="Tang L."/>
            <person name="Weissenberger G."/>
            <person name="Zhu Y."/>
            <person name="Hemphill L."/>
            <person name="Shang Y."/>
            <person name="Youmans B."/>
            <person name="Ayvaz T."/>
            <person name="Ross M."/>
            <person name="Santibanez J."/>
            <person name="Aqrawi P."/>
            <person name="Gross S."/>
            <person name="Joshi V."/>
            <person name="Fowler G."/>
            <person name="Nazareth L."/>
            <person name="Reid J."/>
            <person name="Worley K."/>
            <person name="Petrosino J."/>
            <person name="Highlander S."/>
            <person name="Gibbs R."/>
        </authorList>
    </citation>
    <scope>NUCLEOTIDE SEQUENCE [LARGE SCALE GENOMIC DNA]</scope>
    <source>
        <strain evidence="8 9">DSM 2778</strain>
    </source>
</reference>
<dbReference type="EMBL" id="AFHQ01000001">
    <property type="protein sequence ID" value="EGK62757.1"/>
    <property type="molecule type" value="Genomic_DNA"/>
</dbReference>
<dbReference type="PANTHER" id="PTHR43174:SF2">
    <property type="entry name" value="UDP-N-ACETYLGLUCOSAMINE 2-EPIMERASE"/>
    <property type="match status" value="1"/>
</dbReference>
<comment type="similarity">
    <text evidence="2 5">Belongs to the UDP-N-acetylglucosamine 2-epimerase family.</text>
</comment>
<sequence length="424" mass="47482">MYHSRNEETAFPVVTGAGDRVSGGRDTKNLLHKERSTDRMTGKIKVMSIFGTRPEAIKMAPVVMELMRHGDEIETRTLVTAQHREMLDQVLHLFRIVPDYDLNIMAAGQTLFDITTRALHGIDEVFRQERPDLVLVHGDTTTTFAGALAAYYHQIPVGHVEAGLRTHDIYSPFPEEMNRRLTGGIATLHFAPTPTAHANLLAEGIPEAHIFVTGNTVIDALHHTVRPDYVLPAELGGVDFENHRVLLVTTHRRENLGEPMRHVYRAIRDIIEELDDVEVIFPVHRNPKVREIVREELGGLARVHLIDPLDYEPFANLMARVDIVLTDSGGIQEEAPSLGKPVLVLRDTTERPEAVTAGTVRLIGTDEQRVYEETMRLLTEPTAYTHMAEAVNPYGDGKAARRTVEAILYHAGHTQTKPEPFQSV</sequence>
<comment type="caution">
    <text evidence="8">The sequence shown here is derived from an EMBL/GenBank/DDBJ whole genome shotgun (WGS) entry which is preliminary data.</text>
</comment>
<evidence type="ECO:0000256" key="2">
    <source>
        <dbReference type="ARBA" id="ARBA00038209"/>
    </source>
</evidence>
<dbReference type="HOGENOM" id="CLU_041674_1_0_9"/>
<dbReference type="GO" id="GO:0008761">
    <property type="term" value="F:UDP-N-acetylglucosamine 2-epimerase activity"/>
    <property type="evidence" value="ECO:0007669"/>
    <property type="project" value="UniProtKB-EC"/>
</dbReference>
<evidence type="ECO:0000256" key="4">
    <source>
        <dbReference type="ARBA" id="ARBA00079400"/>
    </source>
</evidence>
<gene>
    <name evidence="8" type="primary">mnaA</name>
    <name evidence="8" type="ORF">HMPREF9081_0039</name>
</gene>
<evidence type="ECO:0000259" key="7">
    <source>
        <dbReference type="Pfam" id="PF02350"/>
    </source>
</evidence>
<dbReference type="CDD" id="cd03786">
    <property type="entry name" value="GTB_UDP-GlcNAc_2-Epimerase"/>
    <property type="match status" value="1"/>
</dbReference>
<dbReference type="Proteomes" id="UP000004067">
    <property type="component" value="Unassembled WGS sequence"/>
</dbReference>
<evidence type="ECO:0000256" key="5">
    <source>
        <dbReference type="RuleBase" id="RU003513"/>
    </source>
</evidence>
<dbReference type="PANTHER" id="PTHR43174">
    <property type="entry name" value="UDP-N-ACETYLGLUCOSAMINE 2-EPIMERASE"/>
    <property type="match status" value="1"/>
</dbReference>
<evidence type="ECO:0000256" key="1">
    <source>
        <dbReference type="ARBA" id="ARBA00023235"/>
    </source>
</evidence>
<dbReference type="InterPro" id="IPR003331">
    <property type="entry name" value="UDP_GlcNAc_Epimerase_2_dom"/>
</dbReference>
<evidence type="ECO:0000256" key="6">
    <source>
        <dbReference type="SAM" id="MobiDB-lite"/>
    </source>
</evidence>
<dbReference type="Gene3D" id="3.40.50.2000">
    <property type="entry name" value="Glycogen Phosphorylase B"/>
    <property type="match status" value="2"/>
</dbReference>
<dbReference type="EC" id="5.1.3.14" evidence="3"/>
<protein>
    <recommendedName>
        <fullName evidence="3">UDP-N-acetylglucosamine 2-epimerase (non-hydrolyzing)</fullName>
        <ecNumber evidence="3">5.1.3.14</ecNumber>
    </recommendedName>
    <alternativeName>
        <fullName evidence="4">UDP-GlcNAc-2-epimerase</fullName>
    </alternativeName>
</protein>
<evidence type="ECO:0000313" key="9">
    <source>
        <dbReference type="Proteomes" id="UP000004067"/>
    </source>
</evidence>
<keyword evidence="9" id="KW-1185">Reference proteome</keyword>
<dbReference type="AlphaFoldDB" id="F5RIF4"/>
<name>F5RIF4_9FIRM</name>
<dbReference type="FunFam" id="3.40.50.2000:FF:000043">
    <property type="entry name" value="UDP-N-acetylglucosamine 2-epimerase"/>
    <property type="match status" value="1"/>
</dbReference>
<keyword evidence="1 5" id="KW-0413">Isomerase</keyword>
<evidence type="ECO:0000313" key="8">
    <source>
        <dbReference type="EMBL" id="EGK62757.1"/>
    </source>
</evidence>
<dbReference type="InterPro" id="IPR029767">
    <property type="entry name" value="WecB-like"/>
</dbReference>
<dbReference type="SUPFAM" id="SSF53756">
    <property type="entry name" value="UDP-Glycosyltransferase/glycogen phosphorylase"/>
    <property type="match status" value="1"/>
</dbReference>
<dbReference type="STRING" id="888060.HMPREF9081_0039"/>
<organism evidence="8 9">
    <name type="scientific">Centipeda periodontii DSM 2778</name>
    <dbReference type="NCBI Taxonomy" id="888060"/>
    <lineage>
        <taxon>Bacteria</taxon>
        <taxon>Bacillati</taxon>
        <taxon>Bacillota</taxon>
        <taxon>Negativicutes</taxon>
        <taxon>Selenomonadales</taxon>
        <taxon>Selenomonadaceae</taxon>
        <taxon>Centipeda</taxon>
    </lineage>
</organism>
<feature type="region of interest" description="Disordered" evidence="6">
    <location>
        <begin position="1"/>
        <end position="27"/>
    </location>
</feature>
<accession>F5RIF4</accession>